<evidence type="ECO:0000256" key="3">
    <source>
        <dbReference type="ARBA" id="ARBA00022552"/>
    </source>
</evidence>
<feature type="site" description="Interaction with substrate rRNA" evidence="9">
    <location>
        <position position="107"/>
    </location>
</feature>
<evidence type="ECO:0000256" key="6">
    <source>
        <dbReference type="ARBA" id="ARBA00022691"/>
    </source>
</evidence>
<dbReference type="InterPro" id="IPR023503">
    <property type="entry name" value="Ribosome_NEP1_arc"/>
</dbReference>
<comment type="catalytic activity">
    <reaction evidence="9">
        <text>a pseudouridine in rRNA + S-adenosyl-L-methionine = an N(1)-methylpseudouridine in rRNA + S-adenosyl-L-homocysteine + H(+)</text>
        <dbReference type="Rhea" id="RHEA:46696"/>
        <dbReference type="Rhea" id="RHEA-COMP:11634"/>
        <dbReference type="Rhea" id="RHEA-COMP:13933"/>
        <dbReference type="ChEBI" id="CHEBI:15378"/>
        <dbReference type="ChEBI" id="CHEBI:57856"/>
        <dbReference type="ChEBI" id="CHEBI:59789"/>
        <dbReference type="ChEBI" id="CHEBI:65314"/>
        <dbReference type="ChEBI" id="CHEBI:74890"/>
    </reaction>
</comment>
<dbReference type="HAMAP" id="MF_00554">
    <property type="entry name" value="NEP1"/>
    <property type="match status" value="1"/>
</dbReference>
<dbReference type="AlphaFoldDB" id="A0A7J3Z7X9"/>
<comment type="subunit">
    <text evidence="9">Homodimer.</text>
</comment>
<evidence type="ECO:0000256" key="5">
    <source>
        <dbReference type="ARBA" id="ARBA00022679"/>
    </source>
</evidence>
<dbReference type="GO" id="GO:0070475">
    <property type="term" value="P:rRNA base methylation"/>
    <property type="evidence" value="ECO:0007669"/>
    <property type="project" value="InterPro"/>
</dbReference>
<dbReference type="PANTHER" id="PTHR12636">
    <property type="entry name" value="NEP1/MRA1"/>
    <property type="match status" value="1"/>
</dbReference>
<sequence>MVSPLHLIIAEAGLELVPREIEGEPSIIAYAKRRRKKPSEILLDISVHYKAMKKLDKWFKRGRPDIVHVAMLLALSSLLNLANLLRLYVHTVKDIVIFVDPKTRIPRNYNRFVGLMEQLLVIGSVPPSSSKPLLWVESLTLHQLIEKIKCTTPILMHEKGALLKPSDFSKYVVEKMLKSEVVCIVVGGFQHGDFEESTLKLFKNRVSLHPTSLEAWSVISMIINSIESSEDISRIIWGNL</sequence>
<dbReference type="GO" id="GO:0019843">
    <property type="term" value="F:rRNA binding"/>
    <property type="evidence" value="ECO:0007669"/>
    <property type="project" value="UniProtKB-UniRule"/>
</dbReference>
<dbReference type="InterPro" id="IPR029026">
    <property type="entry name" value="tRNA_m1G_MTases_N"/>
</dbReference>
<keyword evidence="4 9" id="KW-0489">Methyltransferase</keyword>
<feature type="binding site" evidence="9">
    <location>
        <position position="192"/>
    </location>
    <ligand>
        <name>S-adenosyl-L-methionine</name>
        <dbReference type="ChEBI" id="CHEBI:59789"/>
    </ligand>
</feature>
<keyword evidence="6 9" id="KW-0949">S-adenosyl-L-methionine</keyword>
<keyword evidence="3 9" id="KW-0698">rRNA processing</keyword>
<evidence type="ECO:0000256" key="7">
    <source>
        <dbReference type="ARBA" id="ARBA00022730"/>
    </source>
</evidence>
<dbReference type="EMBL" id="DSLL01000009">
    <property type="protein sequence ID" value="HEH30722.1"/>
    <property type="molecule type" value="Genomic_DNA"/>
</dbReference>
<feature type="binding site" evidence="9">
    <location>
        <begin position="208"/>
        <end position="213"/>
    </location>
    <ligand>
        <name>S-adenosyl-L-methionine</name>
        <dbReference type="ChEBI" id="CHEBI:59789"/>
    </ligand>
</feature>
<dbReference type="EMBL" id="DRYQ01000088">
    <property type="protein sequence ID" value="HHQ50944.1"/>
    <property type="molecule type" value="Genomic_DNA"/>
</dbReference>
<dbReference type="InterPro" id="IPR029028">
    <property type="entry name" value="Alpha/beta_knot_MTases"/>
</dbReference>
<proteinExistence type="inferred from homology"/>
<comment type="similarity">
    <text evidence="1 9">Belongs to the class IV-like SAM-binding methyltransferase superfamily. RNA methyltransferase NEP1 family.</text>
</comment>
<evidence type="ECO:0000313" key="10">
    <source>
        <dbReference type="EMBL" id="HEH30722.1"/>
    </source>
</evidence>
<keyword evidence="7 9" id="KW-0699">rRNA-binding</keyword>
<feature type="site" description="Interaction with substrate rRNA" evidence="9">
    <location>
        <position position="63"/>
    </location>
</feature>
<feature type="site" description="Stabilizes Arg-xx" evidence="9">
    <location>
        <position position="65"/>
    </location>
</feature>
<accession>A0A7J3Z7X9</accession>
<evidence type="ECO:0000256" key="8">
    <source>
        <dbReference type="ARBA" id="ARBA00022884"/>
    </source>
</evidence>
<comment type="function">
    <text evidence="9">Methyltransferase involved in ribosomal biogenesis. Specifically catalyzes the N1-methylation of the pseudouridine corresponding to position 914 in M.jannaschii 16S rRNA.</text>
</comment>
<name>A0A7J3Z7X9_9CREN</name>
<evidence type="ECO:0000256" key="9">
    <source>
        <dbReference type="HAMAP-Rule" id="MF_00554"/>
    </source>
</evidence>
<reference evidence="11" key="1">
    <citation type="journal article" date="2020" name="mSystems">
        <title>Genome- and Community-Level Interaction Insights into Carbon Utilization and Element Cycling Functions of Hydrothermarchaeota in Hydrothermal Sediment.</title>
        <authorList>
            <person name="Zhou Z."/>
            <person name="Liu Y."/>
            <person name="Xu W."/>
            <person name="Pan J."/>
            <person name="Luo Z.H."/>
            <person name="Li M."/>
        </authorList>
    </citation>
    <scope>NUCLEOTIDE SEQUENCE [LARGE SCALE GENOMIC DNA]</scope>
    <source>
        <strain evidence="11">SpSt-1105</strain>
        <strain evidence="10">SpSt-27</strain>
    </source>
</reference>
<feature type="binding site" evidence="9">
    <location>
        <position position="187"/>
    </location>
    <ligand>
        <name>S-adenosyl-L-methionine</name>
        <dbReference type="ChEBI" id="CHEBI:59789"/>
    </ligand>
</feature>
<dbReference type="EC" id="2.1.1.-" evidence="9"/>
<dbReference type="SUPFAM" id="SSF75217">
    <property type="entry name" value="alpha/beta knot"/>
    <property type="match status" value="1"/>
</dbReference>
<evidence type="ECO:0000256" key="4">
    <source>
        <dbReference type="ARBA" id="ARBA00022603"/>
    </source>
</evidence>
<protein>
    <recommendedName>
        <fullName evidence="9">Ribosomal RNA small subunit methyltransferase Nep1</fullName>
        <ecNumber evidence="9">2.1.1.-</ecNumber>
    </recommendedName>
    <alternativeName>
        <fullName evidence="9">16S rRNA (pseudouridine-N1-)-methyltransferase Nep1</fullName>
    </alternativeName>
</protein>
<keyword evidence="8 9" id="KW-0694">RNA-binding</keyword>
<dbReference type="InterPro" id="IPR005304">
    <property type="entry name" value="Rbsml_bgen_MeTrfase_EMG1/NEP1"/>
</dbReference>
<dbReference type="Gene3D" id="3.40.1280.10">
    <property type="match status" value="1"/>
</dbReference>
<dbReference type="CDD" id="cd18088">
    <property type="entry name" value="Nep1-like"/>
    <property type="match status" value="1"/>
</dbReference>
<organism evidence="11">
    <name type="scientific">Ignisphaera aggregans</name>
    <dbReference type="NCBI Taxonomy" id="334771"/>
    <lineage>
        <taxon>Archaea</taxon>
        <taxon>Thermoproteota</taxon>
        <taxon>Thermoprotei</taxon>
        <taxon>Desulfurococcales</taxon>
        <taxon>Desulfurococcaceae</taxon>
        <taxon>Ignisphaera</taxon>
    </lineage>
</organism>
<keyword evidence="2 9" id="KW-0690">Ribosome biogenesis</keyword>
<gene>
    <name evidence="9" type="primary">nep1</name>
    <name evidence="11" type="ORF">ENM66_06305</name>
    <name evidence="10" type="ORF">ENP99_01190</name>
</gene>
<dbReference type="PANTHER" id="PTHR12636:SF5">
    <property type="entry name" value="RIBOSOMAL RNA SMALL SUBUNIT METHYLTRANSFERASE NEP1"/>
    <property type="match status" value="1"/>
</dbReference>
<dbReference type="Pfam" id="PF03587">
    <property type="entry name" value="EMG1"/>
    <property type="match status" value="1"/>
</dbReference>
<feature type="site" description="Interaction with substrate rRNA" evidence="9">
    <location>
        <position position="111"/>
    </location>
</feature>
<evidence type="ECO:0000313" key="11">
    <source>
        <dbReference type="EMBL" id="HHQ50944.1"/>
    </source>
</evidence>
<evidence type="ECO:0000256" key="2">
    <source>
        <dbReference type="ARBA" id="ARBA00022517"/>
    </source>
</evidence>
<evidence type="ECO:0000256" key="1">
    <source>
        <dbReference type="ARBA" id="ARBA00008115"/>
    </source>
</evidence>
<feature type="site" description="Interaction with substrate rRNA" evidence="9">
    <location>
        <position position="104"/>
    </location>
</feature>
<dbReference type="GO" id="GO:0070037">
    <property type="term" value="F:rRNA (pseudouridine) methyltransferase activity"/>
    <property type="evidence" value="ECO:0007669"/>
    <property type="project" value="UniProtKB-UniRule"/>
</dbReference>
<comment type="caution">
    <text evidence="11">The sequence shown here is derived from an EMBL/GenBank/DDBJ whole genome shotgun (WGS) entry which is preliminary data.</text>
</comment>
<keyword evidence="5 9" id="KW-0808">Transferase</keyword>